<dbReference type="AlphaFoldDB" id="A0A4P7L2T9"/>
<geneLocation type="plasmid" evidence="1">
    <name>pArsFIN15</name>
</geneLocation>
<evidence type="ECO:0000313" key="4">
    <source>
        <dbReference type="Proteomes" id="UP001177592"/>
    </source>
</evidence>
<evidence type="ECO:0000313" key="1">
    <source>
        <dbReference type="EMBL" id="QBY47015.1"/>
    </source>
</evidence>
<gene>
    <name evidence="1" type="ORF">ArsFIN_56260</name>
    <name evidence="2" type="ORF">QE258_28065</name>
</gene>
<evidence type="ECO:0000313" key="2">
    <source>
        <dbReference type="EMBL" id="WGM09186.1"/>
    </source>
</evidence>
<keyword evidence="1" id="KW-0614">Plasmid</keyword>
<geneLocation type="plasmid" evidence="2 4">
    <name>paNv_CAN16</name>
</geneLocation>
<dbReference type="KEGG" id="ans:ArsFIN_56260"/>
<reference evidence="2" key="2">
    <citation type="submission" date="2023-04" db="EMBL/GenBank/DDBJ databases">
        <title>Genome dynamics across the evolutionary transition to endosymbiosis.</title>
        <authorList>
            <person name="Siozios S."/>
            <person name="Nadal-Jimenez P."/>
            <person name="Azagi T."/>
            <person name="Sprong H."/>
            <person name="Frost C.L."/>
            <person name="Parratt S.R."/>
            <person name="Taylor G."/>
            <person name="Brettell L."/>
            <person name="Lew K.C."/>
            <person name="Croft L."/>
            <person name="King K.C."/>
            <person name="Brockhurst M.A."/>
            <person name="Hypsa V."/>
            <person name="Novakova E."/>
            <person name="Darby A.C."/>
            <person name="Hurst G.D.D."/>
        </authorList>
    </citation>
    <scope>NUCLEOTIDE SEQUENCE</scope>
    <source>
        <strain evidence="2">ANv_CAN</strain>
        <plasmid evidence="2">paNv_CAN16</plasmid>
    </source>
</reference>
<evidence type="ECO:0000313" key="3">
    <source>
        <dbReference type="Proteomes" id="UP000295134"/>
    </source>
</evidence>
<organism evidence="1 3">
    <name type="scientific">Arsenophonus nasoniae</name>
    <name type="common">son-killer infecting Nasonia vitripennis</name>
    <dbReference type="NCBI Taxonomy" id="638"/>
    <lineage>
        <taxon>Bacteria</taxon>
        <taxon>Pseudomonadati</taxon>
        <taxon>Pseudomonadota</taxon>
        <taxon>Gammaproteobacteria</taxon>
        <taxon>Enterobacterales</taxon>
        <taxon>Morganellaceae</taxon>
        <taxon>Arsenophonus</taxon>
    </lineage>
</organism>
<dbReference type="GeneID" id="39751579"/>
<dbReference type="EMBL" id="CP123539">
    <property type="protein sequence ID" value="WGM09186.1"/>
    <property type="molecule type" value="Genomic_DNA"/>
</dbReference>
<keyword evidence="4" id="KW-1185">Reference proteome</keyword>
<geneLocation type="plasmid" evidence="3">
    <name>parsfin15</name>
</geneLocation>
<dbReference type="Proteomes" id="UP001177592">
    <property type="component" value="Plasmid paNv_CAN16"/>
</dbReference>
<name>A0A4P7L2T9_9GAMM</name>
<accession>A0A4P7L2T9</accession>
<dbReference type="Proteomes" id="UP000295134">
    <property type="component" value="Plasmid pArsFIN15"/>
</dbReference>
<dbReference type="RefSeq" id="WP_135679352.1">
    <property type="nucleotide sequence ID" value="NZ_CP038627.1"/>
</dbReference>
<protein>
    <submittedName>
        <fullName evidence="1">Uncharacterized protein</fullName>
    </submittedName>
</protein>
<proteinExistence type="predicted"/>
<reference evidence="1 3" key="1">
    <citation type="submission" date="2019-03" db="EMBL/GenBank/DDBJ databases">
        <title>Long-read sequencing reveals hyperdense prophage content in a complex bacterial symbiont genome.</title>
        <authorList>
            <person name="Frost C.L."/>
            <person name="Siozios S."/>
            <person name="Nadal-Jimenez P."/>
            <person name="Brockhurst M.A."/>
            <person name="King K.C."/>
            <person name="Darby A.C."/>
            <person name="Hurst G.D.D."/>
        </authorList>
    </citation>
    <scope>NUCLEOTIDE SEQUENCE [LARGE SCALE GENOMIC DNA]</scope>
    <source>
        <strain evidence="1 3">FIN</strain>
        <plasmid evidence="3">parsfin15</plasmid>
        <plasmid evidence="1">pArsFIN15</plasmid>
    </source>
</reference>
<sequence>MPITIQETIEYREKLGIKDIPSMTNDEYRETFTEKTWLFYVDHHDFIRSYFTGEILAASKEQIDVMIELLKDLKNQMED</sequence>
<dbReference type="EMBL" id="CP038627">
    <property type="protein sequence ID" value="QBY47015.1"/>
    <property type="molecule type" value="Genomic_DNA"/>
</dbReference>